<proteinExistence type="predicted"/>
<dbReference type="Gene3D" id="3.40.50.1110">
    <property type="entry name" value="SGNH hydrolase"/>
    <property type="match status" value="1"/>
</dbReference>
<dbReference type="PANTHER" id="PTHR30383">
    <property type="entry name" value="THIOESTERASE 1/PROTEASE 1/LYSOPHOSPHOLIPASE L1"/>
    <property type="match status" value="1"/>
</dbReference>
<dbReference type="PANTHER" id="PTHR30383:SF5">
    <property type="entry name" value="SGNH HYDROLASE-TYPE ESTERASE DOMAIN-CONTAINING PROTEIN"/>
    <property type="match status" value="1"/>
</dbReference>
<dbReference type="RefSeq" id="WP_142453030.1">
    <property type="nucleotide sequence ID" value="NZ_FXTP01000002.1"/>
</dbReference>
<evidence type="ECO:0000259" key="1">
    <source>
        <dbReference type="Pfam" id="PF13472"/>
    </source>
</evidence>
<protein>
    <submittedName>
        <fullName evidence="2">Lysophospholipase L1</fullName>
    </submittedName>
</protein>
<dbReference type="InterPro" id="IPR013830">
    <property type="entry name" value="SGNH_hydro"/>
</dbReference>
<evidence type="ECO:0000313" key="2">
    <source>
        <dbReference type="EMBL" id="SMO41992.1"/>
    </source>
</evidence>
<dbReference type="Pfam" id="PF13472">
    <property type="entry name" value="Lipase_GDSL_2"/>
    <property type="match status" value="1"/>
</dbReference>
<gene>
    <name evidence="2" type="ORF">SAMN06265219_1023</name>
</gene>
<feature type="domain" description="SGNH hydrolase-type esterase" evidence="1">
    <location>
        <begin position="92"/>
        <end position="269"/>
    </location>
</feature>
<dbReference type="InterPro" id="IPR051532">
    <property type="entry name" value="Ester_Hydrolysis_Enzymes"/>
</dbReference>
<dbReference type="SUPFAM" id="SSF52266">
    <property type="entry name" value="SGNH hydrolase"/>
    <property type="match status" value="1"/>
</dbReference>
<dbReference type="AlphaFoldDB" id="A0A521B4H5"/>
<organism evidence="2 3">
    <name type="scientific">Gracilimonas mengyeensis</name>
    <dbReference type="NCBI Taxonomy" id="1302730"/>
    <lineage>
        <taxon>Bacteria</taxon>
        <taxon>Pseudomonadati</taxon>
        <taxon>Balneolota</taxon>
        <taxon>Balneolia</taxon>
        <taxon>Balneolales</taxon>
        <taxon>Balneolaceae</taxon>
        <taxon>Gracilimonas</taxon>
    </lineage>
</organism>
<dbReference type="EMBL" id="FXTP01000002">
    <property type="protein sequence ID" value="SMO41992.1"/>
    <property type="molecule type" value="Genomic_DNA"/>
</dbReference>
<name>A0A521B4H5_9BACT</name>
<dbReference type="Proteomes" id="UP000317557">
    <property type="component" value="Unassembled WGS sequence"/>
</dbReference>
<dbReference type="OrthoDB" id="9794725at2"/>
<dbReference type="GO" id="GO:0004622">
    <property type="term" value="F:phosphatidylcholine lysophospholipase activity"/>
    <property type="evidence" value="ECO:0007669"/>
    <property type="project" value="TreeGrafter"/>
</dbReference>
<keyword evidence="3" id="KW-1185">Reference proteome</keyword>
<reference evidence="2 3" key="1">
    <citation type="submission" date="2017-05" db="EMBL/GenBank/DDBJ databases">
        <authorList>
            <person name="Varghese N."/>
            <person name="Submissions S."/>
        </authorList>
    </citation>
    <scope>NUCLEOTIDE SEQUENCE [LARGE SCALE GENOMIC DNA]</scope>
    <source>
        <strain evidence="2 3">DSM 21985</strain>
    </source>
</reference>
<sequence>MANKKASEEEKGVLEQFMIPFYHVSKRVPLFPGKNNTSSEAGLFGIEEEELKSYREHFEQNAKEAALEVLKDDEVVDSLDRLPLDGEETIVAFGDSITEDAQGWFTILKHVLEISIEKADFNFINAGVSYNTSSEALRRIDRDVLVNEPDWVIVALGTFDALRLNIAPDRTLLPLSETWENIETIQSVLESRVDNPLIWITPAPVITDMLDENLLYDFTIQPRDLSQVQELVAGKQGAIVDGQAKRMGDDKPQAWNYLPDGLHHSLSGHMETVKAIIKKLAEPKN</sequence>
<dbReference type="InterPro" id="IPR036514">
    <property type="entry name" value="SGNH_hydro_sf"/>
</dbReference>
<evidence type="ECO:0000313" key="3">
    <source>
        <dbReference type="Proteomes" id="UP000317557"/>
    </source>
</evidence>
<accession>A0A521B4H5</accession>